<protein>
    <submittedName>
        <fullName evidence="1">Uncharacterized protein</fullName>
    </submittedName>
</protein>
<sequence>MFDTWSVRELANADHPPSVPLNPMGALPCIARLEDETGSSWWVAATANRWTTTHVLVLWRPDPRNHRQERLVWLRKADVRPWLHKEQATRT</sequence>
<dbReference type="EMBL" id="UETB01000019">
    <property type="protein sequence ID" value="SSA46933.1"/>
    <property type="molecule type" value="Genomic_DNA"/>
</dbReference>
<evidence type="ECO:0000313" key="2">
    <source>
        <dbReference type="Proteomes" id="UP000250222"/>
    </source>
</evidence>
<evidence type="ECO:0000313" key="1">
    <source>
        <dbReference type="EMBL" id="SSA46933.1"/>
    </source>
</evidence>
<dbReference type="AlphaFoldDB" id="A0A2Y9C7V7"/>
<keyword evidence="2" id="KW-1185">Reference proteome</keyword>
<proteinExistence type="predicted"/>
<organism evidence="1 2">
    <name type="scientific">Georgenia satyanarayanai</name>
    <dbReference type="NCBI Taxonomy" id="860221"/>
    <lineage>
        <taxon>Bacteria</taxon>
        <taxon>Bacillati</taxon>
        <taxon>Actinomycetota</taxon>
        <taxon>Actinomycetes</taxon>
        <taxon>Micrococcales</taxon>
        <taxon>Bogoriellaceae</taxon>
        <taxon>Georgenia</taxon>
    </lineage>
</organism>
<gene>
    <name evidence="1" type="ORF">SAMN05216184_11942</name>
</gene>
<reference evidence="1 2" key="1">
    <citation type="submission" date="2016-10" db="EMBL/GenBank/DDBJ databases">
        <authorList>
            <person name="Cai Z."/>
        </authorList>
    </citation>
    <scope>NUCLEOTIDE SEQUENCE [LARGE SCALE GENOMIC DNA]</scope>
    <source>
        <strain evidence="1 2">CGMCC 1.10826</strain>
    </source>
</reference>
<name>A0A2Y9C7V7_9MICO</name>
<dbReference type="Proteomes" id="UP000250222">
    <property type="component" value="Unassembled WGS sequence"/>
</dbReference>
<accession>A0A2Y9C7V7</accession>